<dbReference type="PANTHER" id="PTHR43489">
    <property type="entry name" value="ISOMERASE"/>
    <property type="match status" value="1"/>
</dbReference>
<keyword evidence="1" id="KW-0413">Isomerase</keyword>
<protein>
    <recommendedName>
        <fullName evidence="2">Xylose isomerase-like TIM barrel domain-containing protein</fullName>
    </recommendedName>
</protein>
<dbReference type="PANTHER" id="PTHR43489:SF7">
    <property type="entry name" value="3-DEHYDRO-D-GULOSIDE 4-EPIMERASE-RELATED"/>
    <property type="match status" value="1"/>
</dbReference>
<accession>A0A0R1LWW6</accession>
<keyword evidence="4" id="KW-1185">Reference proteome</keyword>
<dbReference type="Gene3D" id="3.20.20.150">
    <property type="entry name" value="Divalent-metal-dependent TIM barrel enzymes"/>
    <property type="match status" value="1"/>
</dbReference>
<proteinExistence type="predicted"/>
<feature type="domain" description="Xylose isomerase-like TIM barrel" evidence="2">
    <location>
        <begin position="24"/>
        <end position="272"/>
    </location>
</feature>
<dbReference type="STRING" id="1423776.FD04_GL001501"/>
<dbReference type="SUPFAM" id="SSF51658">
    <property type="entry name" value="Xylose isomerase-like"/>
    <property type="match status" value="1"/>
</dbReference>
<dbReference type="InterPro" id="IPR050417">
    <property type="entry name" value="Sugar_Epim/Isomerase"/>
</dbReference>
<dbReference type="Proteomes" id="UP000051160">
    <property type="component" value="Unassembled WGS sequence"/>
</dbReference>
<dbReference type="AlphaFoldDB" id="A0A0R1LWW6"/>
<sequence>MIAKERFCLNRKAAPAIPLTETIQLVSELGVPNIEVRNDLYGAPDNTTILDHLSGQKVANLLNENQVNVETINAIGNMDNRDMIRENLKSLTSMLEMTKDFDLKNIIFCPVRSTDDHRSIEQRKTDAIANVRDYSSVLKKYGVNGLIEPLGFADSTLRTPWEGQAVIDAAGVDNFKLVADTFHYYLAGVTDEQFIHKVDVNYVGLVHLSAVTTTTTPLENLDDQDRYMLSSDDIMESATLAKKFENAGYQGLYAFEPFSDDLKNWDINQVKQAFEDSIEQVQKA</sequence>
<comment type="caution">
    <text evidence="3">The sequence shown here is derived from an EMBL/GenBank/DDBJ whole genome shotgun (WGS) entry which is preliminary data.</text>
</comment>
<organism evidence="3 4">
    <name type="scientific">Secundilactobacillus odoratitofui DSM 19909 = JCM 15043</name>
    <dbReference type="NCBI Taxonomy" id="1423776"/>
    <lineage>
        <taxon>Bacteria</taxon>
        <taxon>Bacillati</taxon>
        <taxon>Bacillota</taxon>
        <taxon>Bacilli</taxon>
        <taxon>Lactobacillales</taxon>
        <taxon>Lactobacillaceae</taxon>
        <taxon>Secundilactobacillus</taxon>
    </lineage>
</organism>
<dbReference type="RefSeq" id="WP_056948403.1">
    <property type="nucleotide sequence ID" value="NZ_AZEE01000029.1"/>
</dbReference>
<evidence type="ECO:0000256" key="1">
    <source>
        <dbReference type="ARBA" id="ARBA00023235"/>
    </source>
</evidence>
<evidence type="ECO:0000313" key="3">
    <source>
        <dbReference type="EMBL" id="KRK97473.1"/>
    </source>
</evidence>
<gene>
    <name evidence="3" type="ORF">FD04_GL001501</name>
</gene>
<dbReference type="Pfam" id="PF01261">
    <property type="entry name" value="AP_endonuc_2"/>
    <property type="match status" value="1"/>
</dbReference>
<dbReference type="InterPro" id="IPR013022">
    <property type="entry name" value="Xyl_isomerase-like_TIM-brl"/>
</dbReference>
<dbReference type="PATRIC" id="fig|1423776.4.peg.1519"/>
<dbReference type="GO" id="GO:0016853">
    <property type="term" value="F:isomerase activity"/>
    <property type="evidence" value="ECO:0007669"/>
    <property type="project" value="UniProtKB-KW"/>
</dbReference>
<name>A0A0R1LWW6_9LACO</name>
<evidence type="ECO:0000313" key="4">
    <source>
        <dbReference type="Proteomes" id="UP000051160"/>
    </source>
</evidence>
<evidence type="ECO:0000259" key="2">
    <source>
        <dbReference type="Pfam" id="PF01261"/>
    </source>
</evidence>
<dbReference type="OrthoDB" id="2274384at2"/>
<dbReference type="EMBL" id="AZEE01000029">
    <property type="protein sequence ID" value="KRK97473.1"/>
    <property type="molecule type" value="Genomic_DNA"/>
</dbReference>
<dbReference type="InterPro" id="IPR036237">
    <property type="entry name" value="Xyl_isomerase-like_sf"/>
</dbReference>
<reference evidence="3 4" key="1">
    <citation type="journal article" date="2015" name="Genome Announc.">
        <title>Expanding the biotechnology potential of lactobacilli through comparative genomics of 213 strains and associated genera.</title>
        <authorList>
            <person name="Sun Z."/>
            <person name="Harris H.M."/>
            <person name="McCann A."/>
            <person name="Guo C."/>
            <person name="Argimon S."/>
            <person name="Zhang W."/>
            <person name="Yang X."/>
            <person name="Jeffery I.B."/>
            <person name="Cooney J.C."/>
            <person name="Kagawa T.F."/>
            <person name="Liu W."/>
            <person name="Song Y."/>
            <person name="Salvetti E."/>
            <person name="Wrobel A."/>
            <person name="Rasinkangas P."/>
            <person name="Parkhill J."/>
            <person name="Rea M.C."/>
            <person name="O'Sullivan O."/>
            <person name="Ritari J."/>
            <person name="Douillard F.P."/>
            <person name="Paul Ross R."/>
            <person name="Yang R."/>
            <person name="Briner A.E."/>
            <person name="Felis G.E."/>
            <person name="de Vos W.M."/>
            <person name="Barrangou R."/>
            <person name="Klaenhammer T.R."/>
            <person name="Caufield P.W."/>
            <person name="Cui Y."/>
            <person name="Zhang H."/>
            <person name="O'Toole P.W."/>
        </authorList>
    </citation>
    <scope>NUCLEOTIDE SEQUENCE [LARGE SCALE GENOMIC DNA]</scope>
    <source>
        <strain evidence="3 4">DSM 19909</strain>
    </source>
</reference>